<dbReference type="AlphaFoldDB" id="A0ABD2BII0"/>
<proteinExistence type="predicted"/>
<sequence>MALSNVFKRVGRKFISDRRYYECLAATFSNRYYIAAGCCKTKTLNFAIKAVHNRFESIAVQLQTICMIVKLDKAKEFLVLFSRRLNFVFQVVYTYTQAILGPVSDDSLHADEAKAPPLTRLYSDTHDPEDTRMQRAKSVTYAVASTCYLTHCILLRVLSRTLTVTRKDAFRVALRNGVHHLVNDTIPTSNQDILSLQLTRRNKIESSR</sequence>
<evidence type="ECO:0000313" key="1">
    <source>
        <dbReference type="EMBL" id="KAL2732566.1"/>
    </source>
</evidence>
<comment type="caution">
    <text evidence="1">The sequence shown here is derived from an EMBL/GenBank/DDBJ whole genome shotgun (WGS) entry which is preliminary data.</text>
</comment>
<reference evidence="1 2" key="1">
    <citation type="journal article" date="2024" name="Ann. Entomol. Soc. Am.">
        <title>Genomic analyses of the southern and eastern yellowjacket wasps (Hymenoptera: Vespidae) reveal evolutionary signatures of social life.</title>
        <authorList>
            <person name="Catto M.A."/>
            <person name="Caine P.B."/>
            <person name="Orr S.E."/>
            <person name="Hunt B.G."/>
            <person name="Goodisman M.A.D."/>
        </authorList>
    </citation>
    <scope>NUCLEOTIDE SEQUENCE [LARGE SCALE GENOMIC DNA]</scope>
    <source>
        <strain evidence="1">232</strain>
        <tissue evidence="1">Head and thorax</tissue>
    </source>
</reference>
<gene>
    <name evidence="1" type="ORF">V1477_014807</name>
</gene>
<accession>A0ABD2BII0</accession>
<dbReference type="EMBL" id="JAYRBN010000075">
    <property type="protein sequence ID" value="KAL2732566.1"/>
    <property type="molecule type" value="Genomic_DNA"/>
</dbReference>
<keyword evidence="2" id="KW-1185">Reference proteome</keyword>
<dbReference type="Proteomes" id="UP001607303">
    <property type="component" value="Unassembled WGS sequence"/>
</dbReference>
<protein>
    <submittedName>
        <fullName evidence="1">Uncharacterized protein</fullName>
    </submittedName>
</protein>
<name>A0ABD2BII0_VESMC</name>
<evidence type="ECO:0000313" key="2">
    <source>
        <dbReference type="Proteomes" id="UP001607303"/>
    </source>
</evidence>
<organism evidence="1 2">
    <name type="scientific">Vespula maculifrons</name>
    <name type="common">Eastern yellow jacket</name>
    <name type="synonym">Wasp</name>
    <dbReference type="NCBI Taxonomy" id="7453"/>
    <lineage>
        <taxon>Eukaryota</taxon>
        <taxon>Metazoa</taxon>
        <taxon>Ecdysozoa</taxon>
        <taxon>Arthropoda</taxon>
        <taxon>Hexapoda</taxon>
        <taxon>Insecta</taxon>
        <taxon>Pterygota</taxon>
        <taxon>Neoptera</taxon>
        <taxon>Endopterygota</taxon>
        <taxon>Hymenoptera</taxon>
        <taxon>Apocrita</taxon>
        <taxon>Aculeata</taxon>
        <taxon>Vespoidea</taxon>
        <taxon>Vespidae</taxon>
        <taxon>Vespinae</taxon>
        <taxon>Vespula</taxon>
    </lineage>
</organism>